<keyword evidence="1" id="KW-1133">Transmembrane helix</keyword>
<dbReference type="EMBL" id="MTSE01000077">
    <property type="protein sequence ID" value="OUJ67401.1"/>
    <property type="molecule type" value="Genomic_DNA"/>
</dbReference>
<dbReference type="Proteomes" id="UP000194873">
    <property type="component" value="Unassembled WGS sequence"/>
</dbReference>
<organism evidence="2 3">
    <name type="scientific">Hymenobacter crusticola</name>
    <dbReference type="NCBI Taxonomy" id="1770526"/>
    <lineage>
        <taxon>Bacteria</taxon>
        <taxon>Pseudomonadati</taxon>
        <taxon>Bacteroidota</taxon>
        <taxon>Cytophagia</taxon>
        <taxon>Cytophagales</taxon>
        <taxon>Hymenobacteraceae</taxon>
        <taxon>Hymenobacter</taxon>
    </lineage>
</organism>
<feature type="transmembrane region" description="Helical" evidence="1">
    <location>
        <begin position="88"/>
        <end position="107"/>
    </location>
</feature>
<accession>A0A243W4X3</accession>
<name>A0A243W4X3_9BACT</name>
<feature type="transmembrane region" description="Helical" evidence="1">
    <location>
        <begin position="13"/>
        <end position="31"/>
    </location>
</feature>
<keyword evidence="1" id="KW-0812">Transmembrane</keyword>
<keyword evidence="3" id="KW-1185">Reference proteome</keyword>
<protein>
    <submittedName>
        <fullName evidence="2">Uncharacterized protein</fullName>
    </submittedName>
</protein>
<proteinExistence type="predicted"/>
<dbReference type="AlphaFoldDB" id="A0A243W4X3"/>
<comment type="caution">
    <text evidence="2">The sequence shown here is derived from an EMBL/GenBank/DDBJ whole genome shotgun (WGS) entry which is preliminary data.</text>
</comment>
<reference evidence="2 3" key="1">
    <citation type="submission" date="2017-01" db="EMBL/GenBank/DDBJ databases">
        <title>A new Hymenobacter.</title>
        <authorList>
            <person name="Liang Y."/>
            <person name="Feng F."/>
        </authorList>
    </citation>
    <scope>NUCLEOTIDE SEQUENCE [LARGE SCALE GENOMIC DNA]</scope>
    <source>
        <strain evidence="2">MIMBbqt21</strain>
    </source>
</reference>
<sequence length="186" mass="21086">MLGVTPLASGKEALTLLTSLEVIVGLTYLVLMVRELRHLHHYPFQQPRIAWLELAAAAILALESYHLWHRHHAAELAGAPHRTHLLPWLYALVALLYVVLAFSFQALTQRRYLQLQADGFAIRTGLFSSVHQVCWAELTALEPVDPSAVRLRYRDGHEQLLTFAGFQQGVGHRNRLLSYAQSVHLR</sequence>
<keyword evidence="1" id="KW-0472">Membrane</keyword>
<evidence type="ECO:0000313" key="3">
    <source>
        <dbReference type="Proteomes" id="UP000194873"/>
    </source>
</evidence>
<gene>
    <name evidence="2" type="ORF">BXP70_28850</name>
</gene>
<evidence type="ECO:0000313" key="2">
    <source>
        <dbReference type="EMBL" id="OUJ67401.1"/>
    </source>
</evidence>
<evidence type="ECO:0000256" key="1">
    <source>
        <dbReference type="SAM" id="Phobius"/>
    </source>
</evidence>